<reference evidence="2 3" key="1">
    <citation type="journal article" date="2018" name="Mol. Biol. Evol.">
        <title>Analysis of the draft genome of the red seaweed Gracilariopsis chorda provides insights into genome size evolution in Rhodophyta.</title>
        <authorList>
            <person name="Lee J."/>
            <person name="Yang E.C."/>
            <person name="Graf L."/>
            <person name="Yang J.H."/>
            <person name="Qiu H."/>
            <person name="Zel Zion U."/>
            <person name="Chan C.X."/>
            <person name="Stephens T.G."/>
            <person name="Weber A.P.M."/>
            <person name="Boo G.H."/>
            <person name="Boo S.M."/>
            <person name="Kim K.M."/>
            <person name="Shin Y."/>
            <person name="Jung M."/>
            <person name="Lee S.J."/>
            <person name="Yim H.S."/>
            <person name="Lee J.H."/>
            <person name="Bhattacharya D."/>
            <person name="Yoon H.S."/>
        </authorList>
    </citation>
    <scope>NUCLEOTIDE SEQUENCE [LARGE SCALE GENOMIC DNA]</scope>
    <source>
        <strain evidence="2 3">SKKU-2015</strain>
        <tissue evidence="2">Whole body</tissue>
    </source>
</reference>
<dbReference type="Proteomes" id="UP000247409">
    <property type="component" value="Unassembled WGS sequence"/>
</dbReference>
<protein>
    <submittedName>
        <fullName evidence="2">Uncharacterized protein</fullName>
    </submittedName>
</protein>
<evidence type="ECO:0000313" key="2">
    <source>
        <dbReference type="EMBL" id="PXF46453.1"/>
    </source>
</evidence>
<name>A0A2V3IWJ8_9FLOR</name>
<evidence type="ECO:0000313" key="3">
    <source>
        <dbReference type="Proteomes" id="UP000247409"/>
    </source>
</evidence>
<dbReference type="AlphaFoldDB" id="A0A2V3IWJ8"/>
<sequence length="328" mass="37905">MATDEEDSSSQTSTKNNFFSYSIQHPHLKRTDAESIRVFLRKYDQYSTEIKEKARQNTVTNTLSVKPVEPVSLKFCVDPEYLESALALNRIPFVTDIDALTDQDLRAYLEKKAEPSKSCANLSFLDHIVEHELRMDMRDIGARSRIESLFISYHTLLRRHGLSWVLHSNEKIAVQHVLSSIKPKSLRLRIQSDLQLAHHNLKKDFKEFMDHCLTISDAFQLIDNGSQNIYHNQIGKRQNNKEARLRNKMLSGTEILTSKADAAGTDPRHSKTSQTHGQYNTHRPIPPCPHPICKSEGKLHWIDDCNQANEAEKEQMKKDLRLKKQRHR</sequence>
<gene>
    <name evidence="2" type="ORF">BWQ96_03778</name>
</gene>
<feature type="region of interest" description="Disordered" evidence="1">
    <location>
        <begin position="258"/>
        <end position="285"/>
    </location>
</feature>
<organism evidence="2 3">
    <name type="scientific">Gracilariopsis chorda</name>
    <dbReference type="NCBI Taxonomy" id="448386"/>
    <lineage>
        <taxon>Eukaryota</taxon>
        <taxon>Rhodophyta</taxon>
        <taxon>Florideophyceae</taxon>
        <taxon>Rhodymeniophycidae</taxon>
        <taxon>Gracilariales</taxon>
        <taxon>Gracilariaceae</taxon>
        <taxon>Gracilariopsis</taxon>
    </lineage>
</organism>
<keyword evidence="3" id="KW-1185">Reference proteome</keyword>
<dbReference type="EMBL" id="NBIV01000038">
    <property type="protein sequence ID" value="PXF46453.1"/>
    <property type="molecule type" value="Genomic_DNA"/>
</dbReference>
<comment type="caution">
    <text evidence="2">The sequence shown here is derived from an EMBL/GenBank/DDBJ whole genome shotgun (WGS) entry which is preliminary data.</text>
</comment>
<evidence type="ECO:0000256" key="1">
    <source>
        <dbReference type="SAM" id="MobiDB-lite"/>
    </source>
</evidence>
<accession>A0A2V3IWJ8</accession>
<proteinExistence type="predicted"/>
<feature type="compositionally biased region" description="Polar residues" evidence="1">
    <location>
        <begin position="272"/>
        <end position="281"/>
    </location>
</feature>